<accession>A0A1I4V306</accession>
<dbReference type="AlphaFoldDB" id="A0A1I4V306"/>
<dbReference type="InterPro" id="IPR032710">
    <property type="entry name" value="NTF2-like_dom_sf"/>
</dbReference>
<evidence type="ECO:0000313" key="1">
    <source>
        <dbReference type="EMBL" id="PKR88711.1"/>
    </source>
</evidence>
<dbReference type="OrthoDB" id="674363at2"/>
<proteinExistence type="predicted"/>
<comment type="caution">
    <text evidence="1">The sequence shown here is derived from an EMBL/GenBank/DDBJ whole genome shotgun (WGS) entry which is preliminary data.</text>
</comment>
<evidence type="ECO:0000313" key="2">
    <source>
        <dbReference type="Proteomes" id="UP000233491"/>
    </source>
</evidence>
<keyword evidence="2" id="KW-1185">Reference proteome</keyword>
<dbReference type="RefSeq" id="WP_101289828.1">
    <property type="nucleotide sequence ID" value="NZ_FOUQ01000010.1"/>
</dbReference>
<protein>
    <recommendedName>
        <fullName evidence="3">DUF4440 domain-containing protein</fullName>
    </recommendedName>
</protein>
<dbReference type="SUPFAM" id="SSF54427">
    <property type="entry name" value="NTF2-like"/>
    <property type="match status" value="1"/>
</dbReference>
<dbReference type="EMBL" id="PJNW01000010">
    <property type="protein sequence ID" value="PKR88711.1"/>
    <property type="molecule type" value="Genomic_DNA"/>
</dbReference>
<name>A0A1I4V306_9HYPH</name>
<dbReference type="Gene3D" id="3.10.450.50">
    <property type="match status" value="1"/>
</dbReference>
<reference evidence="1 2" key="1">
    <citation type="submission" date="2017-12" db="EMBL/GenBank/DDBJ databases">
        <title>Anaerobic carbon monoxide metabolism by Pleomorphomonas carboxyditropha sp. nov., a new mesophilic hydrogenogenic carboxidotroph.</title>
        <authorList>
            <person name="Esquivel-Elizondo S."/>
            <person name="Krajmalnik-Brown R."/>
        </authorList>
    </citation>
    <scope>NUCLEOTIDE SEQUENCE [LARGE SCALE GENOMIC DNA]</scope>
    <source>
        <strain evidence="1 2">R5-392</strain>
    </source>
</reference>
<gene>
    <name evidence="1" type="ORF">CXZ10_13245</name>
</gene>
<dbReference type="Proteomes" id="UP000233491">
    <property type="component" value="Unassembled WGS sequence"/>
</dbReference>
<organism evidence="1 2">
    <name type="scientific">Pleomorphomonas diazotrophica</name>
    <dbReference type="NCBI Taxonomy" id="1166257"/>
    <lineage>
        <taxon>Bacteria</taxon>
        <taxon>Pseudomonadati</taxon>
        <taxon>Pseudomonadota</taxon>
        <taxon>Alphaproteobacteria</taxon>
        <taxon>Hyphomicrobiales</taxon>
        <taxon>Pleomorphomonadaceae</taxon>
        <taxon>Pleomorphomonas</taxon>
    </lineage>
</organism>
<evidence type="ECO:0008006" key="3">
    <source>
        <dbReference type="Google" id="ProtNLM"/>
    </source>
</evidence>
<sequence length="130" mass="14230">MYIVRQPQNFNAVWMEAFNSGKVANLLDLYEEDALLADQGKVARGKLEIEKLLTELLAIPGSMKGGNNFCLQHDRIALLRADWQLVAPDGLVIASGSTAEIIRQQPDGRWLYVIDHAAGASLPSLLENAG</sequence>